<sequence>MPFVSSKNKPKKFKGFIIAMTKDLGILLLHRQNCLVKIQKQLATQQHDRKKRDDNWQDCETISSRTADDIINNNALLVKVNDELEKVHGEYWEHQLRHNKLITTHPTNKIIVNEVMIPRLHRDRHNRPYIWGHDQKECAARGGCCGRNCGCYEKALDWYLAPVEEPEREQRKFMGDFRTLLLSVLAVLSSGSVIGHIHGFLIQHSRMK</sequence>
<evidence type="ECO:0000313" key="3">
    <source>
        <dbReference type="Proteomes" id="UP000184300"/>
    </source>
</evidence>
<protein>
    <submittedName>
        <fullName evidence="2">Uncharacterized protein</fullName>
    </submittedName>
</protein>
<dbReference type="STRING" id="1160497.A0A1L9V6V1"/>
<feature type="transmembrane region" description="Helical" evidence="1">
    <location>
        <begin position="180"/>
        <end position="202"/>
    </location>
</feature>
<keyword evidence="1" id="KW-1133">Transmembrane helix</keyword>
<accession>A0A1L9V6V1</accession>
<dbReference type="RefSeq" id="XP_022396280.1">
    <property type="nucleotide sequence ID" value="XM_022550341.1"/>
</dbReference>
<evidence type="ECO:0000256" key="1">
    <source>
        <dbReference type="SAM" id="Phobius"/>
    </source>
</evidence>
<organism evidence="2 3">
    <name type="scientific">Aspergillus glaucus CBS 516.65</name>
    <dbReference type="NCBI Taxonomy" id="1160497"/>
    <lineage>
        <taxon>Eukaryota</taxon>
        <taxon>Fungi</taxon>
        <taxon>Dikarya</taxon>
        <taxon>Ascomycota</taxon>
        <taxon>Pezizomycotina</taxon>
        <taxon>Eurotiomycetes</taxon>
        <taxon>Eurotiomycetidae</taxon>
        <taxon>Eurotiales</taxon>
        <taxon>Aspergillaceae</taxon>
        <taxon>Aspergillus</taxon>
        <taxon>Aspergillus subgen. Aspergillus</taxon>
    </lineage>
</organism>
<evidence type="ECO:0000313" key="2">
    <source>
        <dbReference type="EMBL" id="OJJ79582.1"/>
    </source>
</evidence>
<keyword evidence="3" id="KW-1185">Reference proteome</keyword>
<dbReference type="GeneID" id="34466601"/>
<reference evidence="3" key="1">
    <citation type="journal article" date="2017" name="Genome Biol.">
        <title>Comparative genomics reveals high biological diversity and specific adaptations in the industrially and medically important fungal genus Aspergillus.</title>
        <authorList>
            <person name="de Vries R.P."/>
            <person name="Riley R."/>
            <person name="Wiebenga A."/>
            <person name="Aguilar-Osorio G."/>
            <person name="Amillis S."/>
            <person name="Uchima C.A."/>
            <person name="Anderluh G."/>
            <person name="Asadollahi M."/>
            <person name="Askin M."/>
            <person name="Barry K."/>
            <person name="Battaglia E."/>
            <person name="Bayram O."/>
            <person name="Benocci T."/>
            <person name="Braus-Stromeyer S.A."/>
            <person name="Caldana C."/>
            <person name="Canovas D."/>
            <person name="Cerqueira G.C."/>
            <person name="Chen F."/>
            <person name="Chen W."/>
            <person name="Choi C."/>
            <person name="Clum A."/>
            <person name="Dos Santos R.A."/>
            <person name="Damasio A.R."/>
            <person name="Diallinas G."/>
            <person name="Emri T."/>
            <person name="Fekete E."/>
            <person name="Flipphi M."/>
            <person name="Freyberg S."/>
            <person name="Gallo A."/>
            <person name="Gournas C."/>
            <person name="Habgood R."/>
            <person name="Hainaut M."/>
            <person name="Harispe M.L."/>
            <person name="Henrissat B."/>
            <person name="Hilden K.S."/>
            <person name="Hope R."/>
            <person name="Hossain A."/>
            <person name="Karabika E."/>
            <person name="Karaffa L."/>
            <person name="Karanyi Z."/>
            <person name="Krasevec N."/>
            <person name="Kuo A."/>
            <person name="Kusch H."/>
            <person name="LaButti K."/>
            <person name="Lagendijk E.L."/>
            <person name="Lapidus A."/>
            <person name="Levasseur A."/>
            <person name="Lindquist E."/>
            <person name="Lipzen A."/>
            <person name="Logrieco A.F."/>
            <person name="MacCabe A."/>
            <person name="Maekelae M.R."/>
            <person name="Malavazi I."/>
            <person name="Melin P."/>
            <person name="Meyer V."/>
            <person name="Mielnichuk N."/>
            <person name="Miskei M."/>
            <person name="Molnar A.P."/>
            <person name="Mule G."/>
            <person name="Ngan C.Y."/>
            <person name="Orejas M."/>
            <person name="Orosz E."/>
            <person name="Ouedraogo J.P."/>
            <person name="Overkamp K.M."/>
            <person name="Park H.-S."/>
            <person name="Perrone G."/>
            <person name="Piumi F."/>
            <person name="Punt P.J."/>
            <person name="Ram A.F."/>
            <person name="Ramon A."/>
            <person name="Rauscher S."/>
            <person name="Record E."/>
            <person name="Riano-Pachon D.M."/>
            <person name="Robert V."/>
            <person name="Roehrig J."/>
            <person name="Ruller R."/>
            <person name="Salamov A."/>
            <person name="Salih N.S."/>
            <person name="Samson R.A."/>
            <person name="Sandor E."/>
            <person name="Sanguinetti M."/>
            <person name="Schuetze T."/>
            <person name="Sepcic K."/>
            <person name="Shelest E."/>
            <person name="Sherlock G."/>
            <person name="Sophianopoulou V."/>
            <person name="Squina F.M."/>
            <person name="Sun H."/>
            <person name="Susca A."/>
            <person name="Todd R.B."/>
            <person name="Tsang A."/>
            <person name="Unkles S.E."/>
            <person name="van de Wiele N."/>
            <person name="van Rossen-Uffink D."/>
            <person name="Oliveira J.V."/>
            <person name="Vesth T.C."/>
            <person name="Visser J."/>
            <person name="Yu J.-H."/>
            <person name="Zhou M."/>
            <person name="Andersen M.R."/>
            <person name="Archer D.B."/>
            <person name="Baker S.E."/>
            <person name="Benoit I."/>
            <person name="Brakhage A.A."/>
            <person name="Braus G.H."/>
            <person name="Fischer R."/>
            <person name="Frisvad J.C."/>
            <person name="Goldman G.H."/>
            <person name="Houbraken J."/>
            <person name="Oakley B."/>
            <person name="Pocsi I."/>
            <person name="Scazzocchio C."/>
            <person name="Seiboth B."/>
            <person name="vanKuyk P.A."/>
            <person name="Wortman J."/>
            <person name="Dyer P.S."/>
            <person name="Grigoriev I.V."/>
        </authorList>
    </citation>
    <scope>NUCLEOTIDE SEQUENCE [LARGE SCALE GENOMIC DNA]</scope>
    <source>
        <strain evidence="3">CBS 516.65</strain>
    </source>
</reference>
<dbReference type="AlphaFoldDB" id="A0A1L9V6V1"/>
<proteinExistence type="predicted"/>
<keyword evidence="1" id="KW-0472">Membrane</keyword>
<dbReference type="OrthoDB" id="4467841at2759"/>
<name>A0A1L9V6V1_ASPGL</name>
<dbReference type="Proteomes" id="UP000184300">
    <property type="component" value="Unassembled WGS sequence"/>
</dbReference>
<gene>
    <name evidence="2" type="ORF">ASPGLDRAFT_85655</name>
</gene>
<dbReference type="EMBL" id="KV878916">
    <property type="protein sequence ID" value="OJJ79582.1"/>
    <property type="molecule type" value="Genomic_DNA"/>
</dbReference>
<keyword evidence="1" id="KW-0812">Transmembrane</keyword>
<dbReference type="VEuPathDB" id="FungiDB:ASPGLDRAFT_85655"/>